<dbReference type="SMART" id="SM00717">
    <property type="entry name" value="SANT"/>
    <property type="match status" value="2"/>
</dbReference>
<feature type="domain" description="HTH myb-type" evidence="9">
    <location>
        <begin position="98"/>
        <end position="152"/>
    </location>
</feature>
<dbReference type="FunFam" id="1.10.10.60:FF:000349">
    <property type="entry name" value="Transcription factor MYB39"/>
    <property type="match status" value="1"/>
</dbReference>
<feature type="region of interest" description="Disordered" evidence="7">
    <location>
        <begin position="1"/>
        <end position="50"/>
    </location>
</feature>
<gene>
    <name evidence="10" type="ORF">Cni_G00861</name>
</gene>
<dbReference type="InterPro" id="IPR015495">
    <property type="entry name" value="Myb_TF_plants"/>
</dbReference>
<proteinExistence type="predicted"/>
<sequence length="369" mass="40539">MHRSPGGKRPSGSQSPVPTTLSASSILAQPSHPAASMGRSPCCDESGLKKGPWTPEEDHKLVQFIQKHGHSSWRALPKLAGLNRCGKSCRLRWTNYLRPDIKRGKFSAEEEQTILNLHSILGNKWSAIATNLPGRTDNEIKNFWNTHLKKKLIQMGIDPMTHRPRTDFFAALPQLIALANLRDFIDSRPWDDHTVRLQTEAIQAAKLQYLQYLLQSASTMANSSNTINGLSSAVSAADLETMSLLSSQLTASSFPSMAPSSTPLQNASSSHDQVNQLSSYMLEPPASYDRNGECSTMAGFSQGENTSPTIPFNMPPHPHTHLPPLTDISAVANNQRDACSISSCNGNDSASIMWPDQLLFDDQFITEFV</sequence>
<protein>
    <submittedName>
        <fullName evidence="10">Transcription factor MYB93</fullName>
    </submittedName>
</protein>
<reference evidence="10 11" key="1">
    <citation type="submission" date="2023-10" db="EMBL/GenBank/DDBJ databases">
        <title>Chromosome-scale genome assembly provides insights into flower coloration mechanisms of Canna indica.</title>
        <authorList>
            <person name="Li C."/>
        </authorList>
    </citation>
    <scope>NUCLEOTIDE SEQUENCE [LARGE SCALE GENOMIC DNA]</scope>
    <source>
        <tissue evidence="10">Flower</tissue>
    </source>
</reference>
<dbReference type="EMBL" id="CP136890">
    <property type="protein sequence ID" value="WOK92170.1"/>
    <property type="molecule type" value="Genomic_DNA"/>
</dbReference>
<dbReference type="Pfam" id="PF00249">
    <property type="entry name" value="Myb_DNA-binding"/>
    <property type="match status" value="2"/>
</dbReference>
<dbReference type="InterPro" id="IPR017930">
    <property type="entry name" value="Myb_dom"/>
</dbReference>
<evidence type="ECO:0000256" key="2">
    <source>
        <dbReference type="ARBA" id="ARBA00022737"/>
    </source>
</evidence>
<comment type="subcellular location">
    <subcellularLocation>
        <location evidence="1">Nucleus</location>
    </subcellularLocation>
</comment>
<evidence type="ECO:0000259" key="9">
    <source>
        <dbReference type="PROSITE" id="PS51294"/>
    </source>
</evidence>
<dbReference type="InterPro" id="IPR001005">
    <property type="entry name" value="SANT/Myb"/>
</dbReference>
<keyword evidence="3" id="KW-0805">Transcription regulation</keyword>
<dbReference type="PANTHER" id="PTHR47994:SF5">
    <property type="entry name" value="F14D16.11-RELATED"/>
    <property type="match status" value="1"/>
</dbReference>
<keyword evidence="5" id="KW-0804">Transcription</keyword>
<dbReference type="PROSITE" id="PS51294">
    <property type="entry name" value="HTH_MYB"/>
    <property type="match status" value="2"/>
</dbReference>
<evidence type="ECO:0000259" key="8">
    <source>
        <dbReference type="PROSITE" id="PS50090"/>
    </source>
</evidence>
<evidence type="ECO:0000256" key="6">
    <source>
        <dbReference type="ARBA" id="ARBA00023242"/>
    </source>
</evidence>
<dbReference type="PANTHER" id="PTHR47994">
    <property type="entry name" value="F14D16.11-RELATED"/>
    <property type="match status" value="1"/>
</dbReference>
<keyword evidence="2" id="KW-0677">Repeat</keyword>
<dbReference type="GO" id="GO:0003677">
    <property type="term" value="F:DNA binding"/>
    <property type="evidence" value="ECO:0007669"/>
    <property type="project" value="UniProtKB-KW"/>
</dbReference>
<dbReference type="CDD" id="cd00167">
    <property type="entry name" value="SANT"/>
    <property type="match status" value="2"/>
</dbReference>
<feature type="compositionally biased region" description="Polar residues" evidence="7">
    <location>
        <begin position="11"/>
        <end position="28"/>
    </location>
</feature>
<feature type="domain" description="Myb-like" evidence="8">
    <location>
        <begin position="45"/>
        <end position="97"/>
    </location>
</feature>
<dbReference type="SUPFAM" id="SSF46689">
    <property type="entry name" value="Homeodomain-like"/>
    <property type="match status" value="1"/>
</dbReference>
<dbReference type="AlphaFoldDB" id="A0AAQ3Q087"/>
<evidence type="ECO:0000256" key="7">
    <source>
        <dbReference type="SAM" id="MobiDB-lite"/>
    </source>
</evidence>
<keyword evidence="6" id="KW-0539">Nucleus</keyword>
<dbReference type="Proteomes" id="UP001327560">
    <property type="component" value="Chromosome 1"/>
</dbReference>
<keyword evidence="4" id="KW-0238">DNA-binding</keyword>
<keyword evidence="11" id="KW-1185">Reference proteome</keyword>
<dbReference type="Gene3D" id="1.10.10.60">
    <property type="entry name" value="Homeodomain-like"/>
    <property type="match status" value="2"/>
</dbReference>
<evidence type="ECO:0000313" key="11">
    <source>
        <dbReference type="Proteomes" id="UP001327560"/>
    </source>
</evidence>
<evidence type="ECO:0000256" key="3">
    <source>
        <dbReference type="ARBA" id="ARBA00023015"/>
    </source>
</evidence>
<evidence type="ECO:0000256" key="5">
    <source>
        <dbReference type="ARBA" id="ARBA00023163"/>
    </source>
</evidence>
<dbReference type="GO" id="GO:0005634">
    <property type="term" value="C:nucleus"/>
    <property type="evidence" value="ECO:0007669"/>
    <property type="project" value="UniProtKB-SubCell"/>
</dbReference>
<evidence type="ECO:0000256" key="4">
    <source>
        <dbReference type="ARBA" id="ARBA00023125"/>
    </source>
</evidence>
<evidence type="ECO:0000313" key="10">
    <source>
        <dbReference type="EMBL" id="WOK92170.1"/>
    </source>
</evidence>
<dbReference type="FunFam" id="1.10.10.60:FF:000001">
    <property type="entry name" value="MYB-related transcription factor"/>
    <property type="match status" value="1"/>
</dbReference>
<feature type="domain" description="Myb-like" evidence="8">
    <location>
        <begin position="98"/>
        <end position="148"/>
    </location>
</feature>
<feature type="domain" description="HTH myb-type" evidence="9">
    <location>
        <begin position="45"/>
        <end position="97"/>
    </location>
</feature>
<name>A0AAQ3Q087_9LILI</name>
<accession>A0AAQ3Q087</accession>
<evidence type="ECO:0000256" key="1">
    <source>
        <dbReference type="ARBA" id="ARBA00004123"/>
    </source>
</evidence>
<dbReference type="PROSITE" id="PS50090">
    <property type="entry name" value="MYB_LIKE"/>
    <property type="match status" value="2"/>
</dbReference>
<organism evidence="10 11">
    <name type="scientific">Canna indica</name>
    <name type="common">Indian-shot</name>
    <dbReference type="NCBI Taxonomy" id="4628"/>
    <lineage>
        <taxon>Eukaryota</taxon>
        <taxon>Viridiplantae</taxon>
        <taxon>Streptophyta</taxon>
        <taxon>Embryophyta</taxon>
        <taxon>Tracheophyta</taxon>
        <taxon>Spermatophyta</taxon>
        <taxon>Magnoliopsida</taxon>
        <taxon>Liliopsida</taxon>
        <taxon>Zingiberales</taxon>
        <taxon>Cannaceae</taxon>
        <taxon>Canna</taxon>
    </lineage>
</organism>
<dbReference type="InterPro" id="IPR009057">
    <property type="entry name" value="Homeodomain-like_sf"/>
</dbReference>